<dbReference type="GO" id="GO:0043200">
    <property type="term" value="P:response to amino acid"/>
    <property type="evidence" value="ECO:0007669"/>
    <property type="project" value="TreeGrafter"/>
</dbReference>
<dbReference type="GO" id="GO:0005829">
    <property type="term" value="C:cytosol"/>
    <property type="evidence" value="ECO:0007669"/>
    <property type="project" value="TreeGrafter"/>
</dbReference>
<sequence>MLDSTDLNILKELNKNSRIKTSHLAQKIHLTPPAVSERIRKLEETGVIERYRIEVNLEKMGFSRQIFIEVTMDTPNSDMYLQLIHRYRNSILHHYKITGDSNYLIEGAFYTKVDLNKFLNELDRLATYRISDVIDELI</sequence>
<dbReference type="PRINTS" id="PR00033">
    <property type="entry name" value="HTHASNC"/>
</dbReference>
<organism evidence="1 2">
    <name type="scientific">Weissella koreensis</name>
    <dbReference type="NCBI Taxonomy" id="165096"/>
    <lineage>
        <taxon>Bacteria</taxon>
        <taxon>Bacillati</taxon>
        <taxon>Bacillota</taxon>
        <taxon>Bacilli</taxon>
        <taxon>Lactobacillales</taxon>
        <taxon>Lactobacillaceae</taxon>
        <taxon>Weissella</taxon>
    </lineage>
</organism>
<evidence type="ECO:0000313" key="1">
    <source>
        <dbReference type="EMBL" id="QNT64339.1"/>
    </source>
</evidence>
<proteinExistence type="predicted"/>
<dbReference type="Gene3D" id="3.30.70.920">
    <property type="match status" value="1"/>
</dbReference>
<dbReference type="PROSITE" id="PS50956">
    <property type="entry name" value="HTH_ASNC_2"/>
    <property type="match status" value="1"/>
</dbReference>
<dbReference type="InterPro" id="IPR011991">
    <property type="entry name" value="ArsR-like_HTH"/>
</dbReference>
<dbReference type="InterPro" id="IPR036388">
    <property type="entry name" value="WH-like_DNA-bd_sf"/>
</dbReference>
<dbReference type="SMART" id="SM00344">
    <property type="entry name" value="HTH_ASNC"/>
    <property type="match status" value="1"/>
</dbReference>
<dbReference type="RefSeq" id="WP_038241308.1">
    <property type="nucleotide sequence ID" value="NZ_CP026847.1"/>
</dbReference>
<name>A0A7H1MLK3_9LACO</name>
<protein>
    <submittedName>
        <fullName evidence="1">Lrp/AsnC family transcriptional regulator</fullName>
    </submittedName>
</protein>
<dbReference type="EMBL" id="CP043431">
    <property type="protein sequence ID" value="QNT64339.1"/>
    <property type="molecule type" value="Genomic_DNA"/>
</dbReference>
<dbReference type="GO" id="GO:0043565">
    <property type="term" value="F:sequence-specific DNA binding"/>
    <property type="evidence" value="ECO:0007669"/>
    <property type="project" value="InterPro"/>
</dbReference>
<accession>A0A7H1MLK3</accession>
<evidence type="ECO:0000313" key="2">
    <source>
        <dbReference type="Proteomes" id="UP000516446"/>
    </source>
</evidence>
<dbReference type="InterPro" id="IPR036390">
    <property type="entry name" value="WH_DNA-bd_sf"/>
</dbReference>
<dbReference type="InterPro" id="IPR011008">
    <property type="entry name" value="Dimeric_a/b-barrel"/>
</dbReference>
<dbReference type="Gene3D" id="1.10.10.10">
    <property type="entry name" value="Winged helix-like DNA-binding domain superfamily/Winged helix DNA-binding domain"/>
    <property type="match status" value="1"/>
</dbReference>
<gene>
    <name evidence="1" type="ORF">FY536_03155</name>
</gene>
<dbReference type="SUPFAM" id="SSF46785">
    <property type="entry name" value="Winged helix' DNA-binding domain"/>
    <property type="match status" value="1"/>
</dbReference>
<dbReference type="AlphaFoldDB" id="A0A7H1MLK3"/>
<reference evidence="1 2" key="1">
    <citation type="submission" date="2019-08" db="EMBL/GenBank/DDBJ databases">
        <authorList>
            <person name="Chang H.C."/>
            <person name="Mun S.Y."/>
        </authorList>
    </citation>
    <scope>NUCLEOTIDE SEQUENCE [LARGE SCALE GENOMIC DNA]</scope>
    <source>
        <strain evidence="1 2">SK</strain>
    </source>
</reference>
<dbReference type="CDD" id="cd00090">
    <property type="entry name" value="HTH_ARSR"/>
    <property type="match status" value="1"/>
</dbReference>
<dbReference type="PANTHER" id="PTHR30154:SF55">
    <property type="entry name" value="HTH-TYPE TRANSCRIPTIONAL REGULATOR LRPB"/>
    <property type="match status" value="1"/>
</dbReference>
<dbReference type="PANTHER" id="PTHR30154">
    <property type="entry name" value="LEUCINE-RESPONSIVE REGULATORY PROTEIN"/>
    <property type="match status" value="1"/>
</dbReference>
<dbReference type="InterPro" id="IPR000485">
    <property type="entry name" value="AsnC-type_HTH_dom"/>
</dbReference>
<dbReference type="Pfam" id="PF13412">
    <property type="entry name" value="HTH_24"/>
    <property type="match status" value="1"/>
</dbReference>
<dbReference type="InterPro" id="IPR019888">
    <property type="entry name" value="Tscrpt_reg_AsnC-like"/>
</dbReference>
<keyword evidence="2" id="KW-1185">Reference proteome</keyword>
<dbReference type="SUPFAM" id="SSF54909">
    <property type="entry name" value="Dimeric alpha+beta barrel"/>
    <property type="match status" value="1"/>
</dbReference>
<dbReference type="Proteomes" id="UP000516446">
    <property type="component" value="Chromosome"/>
</dbReference>